<dbReference type="OrthoDB" id="4036304at2759"/>
<dbReference type="KEGG" id="kng:KNAG_0E00590"/>
<dbReference type="Proteomes" id="UP000006310">
    <property type="component" value="Chromosome 5"/>
</dbReference>
<evidence type="ECO:0000256" key="5">
    <source>
        <dbReference type="ARBA" id="ARBA00023054"/>
    </source>
</evidence>
<evidence type="ECO:0000256" key="2">
    <source>
        <dbReference type="ARBA" id="ARBA00008382"/>
    </source>
</evidence>
<evidence type="ECO:0000256" key="4">
    <source>
        <dbReference type="ARBA" id="ARBA00022490"/>
    </source>
</evidence>
<evidence type="ECO:0000313" key="9">
    <source>
        <dbReference type="Proteomes" id="UP000006310"/>
    </source>
</evidence>
<dbReference type="GeneID" id="34526027"/>
<evidence type="ECO:0000256" key="6">
    <source>
        <dbReference type="RuleBase" id="RU362140"/>
    </source>
</evidence>
<dbReference type="RefSeq" id="XP_022464573.1">
    <property type="nucleotide sequence ID" value="XM_022608037.1"/>
</dbReference>
<proteinExistence type="inferred from homology"/>
<keyword evidence="4 6" id="KW-0963">Cytoplasm</keyword>
<dbReference type="GO" id="GO:0005737">
    <property type="term" value="C:cytoplasm"/>
    <property type="evidence" value="ECO:0007669"/>
    <property type="project" value="UniProtKB-SubCell"/>
</dbReference>
<feature type="region of interest" description="Disordered" evidence="7">
    <location>
        <begin position="415"/>
        <end position="444"/>
    </location>
</feature>
<dbReference type="EMBL" id="HE978318">
    <property type="protein sequence ID" value="CCK70327.1"/>
    <property type="molecule type" value="Genomic_DNA"/>
</dbReference>
<sequence length="528" mass="58048">MLDKFDAFIQETDRQLDVDTSTRSPSLMGRRATSAELKGGMANGTGLAIFGPGDGDVQTNSKSSTHGNPKSQTRYIRNLNNTGSHPIAQQQQQQQRQLVHTRVENIQDQPLVVEPQEKGGAELAEAHIPTSPSAHRTYLRLRGKSQLKSAVVNKRRSLIQPIIPHIEPVPQEAITHQGTNVHGVQDPSLTTNAHSTSMAGSENAFHSRTSSSSSLMLNTTDQTNNLLKTLANKELELFDSKRKIEDLKRQLANCEKTYQQQSKDLQLLKEKVSKRINTTNEQLEKLSSQSAITPERNLSPQPQKQKPMANSASPIARRVHKMEDSPKLGEANSAADDFQDIAKVGSFSPRIKPEEVSKLTSSDRNSVERDSTLWTKPLAILNQFDQILQNELEKSLNWDHDPESSETRFIGGMKASREGNFDDSPVSDNASSNSSSDKEGRNRQSVTSSIWNFVSDMKTGLLGIVEEPSKPGESGANSPSSPGIKAFKTTKKHSDQDVAHSTAVETNGSKSQNKAKFDSSAVEMSSYI</sequence>
<dbReference type="HOGENOM" id="CLU_046807_0_0_1"/>
<comment type="similarity">
    <text evidence="2 6">Belongs to the TDA11 family.</text>
</comment>
<dbReference type="AlphaFoldDB" id="J7RYS3"/>
<protein>
    <recommendedName>
        <fullName evidence="3 6">Topoisomerase I damage affected protein 11</fullName>
    </recommendedName>
</protein>
<evidence type="ECO:0000256" key="3">
    <source>
        <dbReference type="ARBA" id="ARBA00014140"/>
    </source>
</evidence>
<comment type="subcellular location">
    <subcellularLocation>
        <location evidence="1 6">Cytoplasm</location>
    </subcellularLocation>
</comment>
<dbReference type="InterPro" id="IPR031388">
    <property type="entry name" value="Tda11"/>
</dbReference>
<feature type="compositionally biased region" description="Polar residues" evidence="7">
    <location>
        <begin position="57"/>
        <end position="72"/>
    </location>
</feature>
<feature type="compositionally biased region" description="Low complexity" evidence="7">
    <location>
        <begin position="422"/>
        <end position="435"/>
    </location>
</feature>
<organism evidence="8 9">
    <name type="scientific">Huiozyma naganishii (strain ATCC MYA-139 / BCRC 22969 / CBS 8797 / KCTC 17520 / NBRC 10181 / NCYC 3082 / Yp74L-3)</name>
    <name type="common">Yeast</name>
    <name type="synonym">Kazachstania naganishii</name>
    <dbReference type="NCBI Taxonomy" id="1071383"/>
    <lineage>
        <taxon>Eukaryota</taxon>
        <taxon>Fungi</taxon>
        <taxon>Dikarya</taxon>
        <taxon>Ascomycota</taxon>
        <taxon>Saccharomycotina</taxon>
        <taxon>Saccharomycetes</taxon>
        <taxon>Saccharomycetales</taxon>
        <taxon>Saccharomycetaceae</taxon>
        <taxon>Huiozyma</taxon>
    </lineage>
</organism>
<gene>
    <name evidence="8" type="primary">KNAG0E00590</name>
    <name evidence="6" type="synonym">TDA11</name>
    <name evidence="8" type="ordered locus">KNAG_0E00590</name>
</gene>
<evidence type="ECO:0000256" key="1">
    <source>
        <dbReference type="ARBA" id="ARBA00004496"/>
    </source>
</evidence>
<keyword evidence="9" id="KW-1185">Reference proteome</keyword>
<dbReference type="OMA" id="ERTLNWD"/>
<dbReference type="Pfam" id="PF17084">
    <property type="entry name" value="TDA11"/>
    <property type="match status" value="1"/>
</dbReference>
<accession>J7RYS3</accession>
<name>J7RYS3_HUIN7</name>
<feature type="region of interest" description="Disordered" evidence="7">
    <location>
        <begin position="465"/>
        <end position="528"/>
    </location>
</feature>
<feature type="region of interest" description="Disordered" evidence="7">
    <location>
        <begin position="43"/>
        <end position="72"/>
    </location>
</feature>
<dbReference type="eggNOG" id="ENOG502S2SD">
    <property type="taxonomic scope" value="Eukaryota"/>
</dbReference>
<reference evidence="8 9" key="1">
    <citation type="journal article" date="2011" name="Proc. Natl. Acad. Sci. U.S.A.">
        <title>Evolutionary erosion of yeast sex chromosomes by mating-type switching accidents.</title>
        <authorList>
            <person name="Gordon J.L."/>
            <person name="Armisen D."/>
            <person name="Proux-Wera E."/>
            <person name="Oheigeartaigh S.S."/>
            <person name="Byrne K.P."/>
            <person name="Wolfe K.H."/>
        </authorList>
    </citation>
    <scope>NUCLEOTIDE SEQUENCE [LARGE SCALE GENOMIC DNA]</scope>
    <source>
        <strain evidence="9">ATCC MYA-139 / BCRC 22969 / CBS 8797 / CCRC 22969 / KCTC 17520 / NBRC 10181 / NCYC 3082</strain>
    </source>
</reference>
<keyword evidence="5" id="KW-0175">Coiled coil</keyword>
<feature type="region of interest" description="Disordered" evidence="7">
    <location>
        <begin position="279"/>
        <end position="313"/>
    </location>
</feature>
<evidence type="ECO:0000313" key="8">
    <source>
        <dbReference type="EMBL" id="CCK70327.1"/>
    </source>
</evidence>
<feature type="compositionally biased region" description="Polar residues" evidence="7">
    <location>
        <begin position="503"/>
        <end position="514"/>
    </location>
</feature>
<reference evidence="9" key="2">
    <citation type="submission" date="2012-08" db="EMBL/GenBank/DDBJ databases">
        <title>Genome sequence of Kazachstania naganishii.</title>
        <authorList>
            <person name="Gordon J.L."/>
            <person name="Armisen D."/>
            <person name="Proux-Wera E."/>
            <person name="OhEigeartaigh S.S."/>
            <person name="Byrne K.P."/>
            <person name="Wolfe K.H."/>
        </authorList>
    </citation>
    <scope>NUCLEOTIDE SEQUENCE [LARGE SCALE GENOMIC DNA]</scope>
    <source>
        <strain evidence="9">ATCC MYA-139 / BCRC 22969 / CBS 8797 / CCRC 22969 / KCTC 17520 / NBRC 10181 / NCYC 3082</strain>
    </source>
</reference>
<evidence type="ECO:0000256" key="7">
    <source>
        <dbReference type="SAM" id="MobiDB-lite"/>
    </source>
</evidence>